<dbReference type="PANTHER" id="PTHR43399">
    <property type="entry name" value="SUBTILISIN-RELATED"/>
    <property type="match status" value="1"/>
</dbReference>
<dbReference type="Gene3D" id="3.40.50.200">
    <property type="entry name" value="Peptidase S8/S53 domain"/>
    <property type="match status" value="1"/>
</dbReference>
<evidence type="ECO:0000256" key="5">
    <source>
        <dbReference type="PROSITE-ProRule" id="PRU01240"/>
    </source>
</evidence>
<dbReference type="KEGG" id="pprt:ET464_16345"/>
<dbReference type="GO" id="GO:0006508">
    <property type="term" value="P:proteolysis"/>
    <property type="evidence" value="ECO:0007669"/>
    <property type="project" value="UniProtKB-KW"/>
</dbReference>
<evidence type="ECO:0000259" key="8">
    <source>
        <dbReference type="Pfam" id="PF00082"/>
    </source>
</evidence>
<evidence type="ECO:0000256" key="6">
    <source>
        <dbReference type="SAM" id="MobiDB-lite"/>
    </source>
</evidence>
<organism evidence="9 10">
    <name type="scientific">Paenibacillus protaetiae</name>
    <dbReference type="NCBI Taxonomy" id="2509456"/>
    <lineage>
        <taxon>Bacteria</taxon>
        <taxon>Bacillati</taxon>
        <taxon>Bacillota</taxon>
        <taxon>Bacilli</taxon>
        <taxon>Bacillales</taxon>
        <taxon>Paenibacillaceae</taxon>
        <taxon>Paenibacillus</taxon>
    </lineage>
</organism>
<evidence type="ECO:0000256" key="4">
    <source>
        <dbReference type="ARBA" id="ARBA00022825"/>
    </source>
</evidence>
<keyword evidence="10" id="KW-1185">Reference proteome</keyword>
<protein>
    <recommendedName>
        <fullName evidence="8">Peptidase S8/S53 domain-containing protein</fullName>
    </recommendedName>
</protein>
<feature type="chain" id="PRO_5038862838" description="Peptidase S8/S53 domain-containing protein" evidence="7">
    <location>
        <begin position="49"/>
        <end position="256"/>
    </location>
</feature>
<sequence length="256" mass="26795">MANRYTDMQQQKKRAVPARKGTCLYRPGQAAKLLLVLAFLAGALTVQAPARASAAAVPPADAAAAADEEPDGWLLKWQDPGQAEPLPGTEVLRRQPETAVWLVRPAAEAGADVQQWLARLRSTPGVQYVHPNGRVHMMAAASGAAPGAGASAAVSANDPQLGKQTYLKQIGAIQAWNTVREQPKLVIAVVDTGIDLDHPDLKANLVPGANMIDPGKSPDDDNGHGTNVAGSSPLPAIIVSASPACYGKRKSCLSKR</sequence>
<evidence type="ECO:0000256" key="1">
    <source>
        <dbReference type="ARBA" id="ARBA00011073"/>
    </source>
</evidence>
<dbReference type="InterPro" id="IPR051048">
    <property type="entry name" value="Peptidase_S8/S53_subtilisin"/>
</dbReference>
<dbReference type="PROSITE" id="PS00136">
    <property type="entry name" value="SUBTILASE_ASP"/>
    <property type="match status" value="1"/>
</dbReference>
<name>A0A4P6F0T5_9BACL</name>
<comment type="caution">
    <text evidence="5">Lacks conserved residue(s) required for the propagation of feature annotation.</text>
</comment>
<dbReference type="EMBL" id="CP035492">
    <property type="protein sequence ID" value="QAY67719.1"/>
    <property type="molecule type" value="Genomic_DNA"/>
</dbReference>
<dbReference type="GO" id="GO:0004252">
    <property type="term" value="F:serine-type endopeptidase activity"/>
    <property type="evidence" value="ECO:0007669"/>
    <property type="project" value="InterPro"/>
</dbReference>
<dbReference type="PRINTS" id="PR00723">
    <property type="entry name" value="SUBTILISIN"/>
</dbReference>
<dbReference type="PANTHER" id="PTHR43399:SF4">
    <property type="entry name" value="CELL WALL-ASSOCIATED PROTEASE"/>
    <property type="match status" value="1"/>
</dbReference>
<dbReference type="Proteomes" id="UP000293568">
    <property type="component" value="Chromosome"/>
</dbReference>
<dbReference type="Pfam" id="PF00082">
    <property type="entry name" value="Peptidase_S8"/>
    <property type="match status" value="1"/>
</dbReference>
<dbReference type="InterPro" id="IPR015500">
    <property type="entry name" value="Peptidase_S8_subtilisin-rel"/>
</dbReference>
<gene>
    <name evidence="9" type="ORF">ET464_16345</name>
</gene>
<feature type="signal peptide" evidence="7">
    <location>
        <begin position="1"/>
        <end position="48"/>
    </location>
</feature>
<comment type="similarity">
    <text evidence="1 5">Belongs to the peptidase S8 family.</text>
</comment>
<keyword evidence="3" id="KW-0378">Hydrolase</keyword>
<dbReference type="PROSITE" id="PS51892">
    <property type="entry name" value="SUBTILASE"/>
    <property type="match status" value="1"/>
</dbReference>
<dbReference type="SUPFAM" id="SSF52743">
    <property type="entry name" value="Subtilisin-like"/>
    <property type="match status" value="1"/>
</dbReference>
<dbReference type="AlphaFoldDB" id="A0A4P6F0T5"/>
<evidence type="ECO:0000313" key="9">
    <source>
        <dbReference type="EMBL" id="QAY67719.1"/>
    </source>
</evidence>
<dbReference type="InterPro" id="IPR036852">
    <property type="entry name" value="Peptidase_S8/S53_dom_sf"/>
</dbReference>
<dbReference type="OrthoDB" id="9798386at2"/>
<keyword evidence="7" id="KW-0732">Signal</keyword>
<reference evidence="9 10" key="1">
    <citation type="submission" date="2019-01" db="EMBL/GenBank/DDBJ databases">
        <title>Genome sequencing of strain FW100M-2.</title>
        <authorList>
            <person name="Heo J."/>
            <person name="Kim S.-J."/>
            <person name="Kim J.-S."/>
            <person name="Hong S.-B."/>
            <person name="Kwon S.-W."/>
        </authorList>
    </citation>
    <scope>NUCLEOTIDE SEQUENCE [LARGE SCALE GENOMIC DNA]</scope>
    <source>
        <strain evidence="9 10">FW100M-2</strain>
    </source>
</reference>
<dbReference type="InterPro" id="IPR023827">
    <property type="entry name" value="Peptidase_S8_Asp-AS"/>
</dbReference>
<feature type="region of interest" description="Disordered" evidence="6">
    <location>
        <begin position="208"/>
        <end position="232"/>
    </location>
</feature>
<feature type="domain" description="Peptidase S8/S53" evidence="8">
    <location>
        <begin position="184"/>
        <end position="230"/>
    </location>
</feature>
<evidence type="ECO:0000256" key="2">
    <source>
        <dbReference type="ARBA" id="ARBA00022670"/>
    </source>
</evidence>
<evidence type="ECO:0000256" key="7">
    <source>
        <dbReference type="SAM" id="SignalP"/>
    </source>
</evidence>
<evidence type="ECO:0000256" key="3">
    <source>
        <dbReference type="ARBA" id="ARBA00022801"/>
    </source>
</evidence>
<dbReference type="InterPro" id="IPR000209">
    <property type="entry name" value="Peptidase_S8/S53_dom"/>
</dbReference>
<evidence type="ECO:0000313" key="10">
    <source>
        <dbReference type="Proteomes" id="UP000293568"/>
    </source>
</evidence>
<keyword evidence="4" id="KW-0720">Serine protease</keyword>
<accession>A0A4P6F0T5</accession>
<keyword evidence="2" id="KW-0645">Protease</keyword>
<proteinExistence type="inferred from homology"/>